<evidence type="ECO:0008006" key="3">
    <source>
        <dbReference type="Google" id="ProtNLM"/>
    </source>
</evidence>
<dbReference type="AlphaFoldDB" id="A0A852RH77"/>
<dbReference type="Proteomes" id="UP000586095">
    <property type="component" value="Unassembled WGS sequence"/>
</dbReference>
<accession>A0A852RH77</accession>
<comment type="caution">
    <text evidence="1">The sequence shown here is derived from an EMBL/GenBank/DDBJ whole genome shotgun (WGS) entry which is preliminary data.</text>
</comment>
<reference evidence="1 2" key="1">
    <citation type="submission" date="2020-07" db="EMBL/GenBank/DDBJ databases">
        <title>Sequencing the genomes of 1000 actinobacteria strains.</title>
        <authorList>
            <person name="Klenk H.-P."/>
        </authorList>
    </citation>
    <scope>NUCLEOTIDE SEQUENCE [LARGE SCALE GENOMIC DNA]</scope>
    <source>
        <strain evidence="1 2">DSM 17380</strain>
    </source>
</reference>
<organism evidence="1 2">
    <name type="scientific">Leucobacter aridicollis</name>
    <dbReference type="NCBI Taxonomy" id="283878"/>
    <lineage>
        <taxon>Bacteria</taxon>
        <taxon>Bacillati</taxon>
        <taxon>Actinomycetota</taxon>
        <taxon>Actinomycetes</taxon>
        <taxon>Micrococcales</taxon>
        <taxon>Microbacteriaceae</taxon>
        <taxon>Leucobacter</taxon>
    </lineage>
</organism>
<gene>
    <name evidence="1" type="ORF">BJ960_003003</name>
</gene>
<proteinExistence type="predicted"/>
<dbReference type="EMBL" id="JACCBD010000001">
    <property type="protein sequence ID" value="NYD28200.1"/>
    <property type="molecule type" value="Genomic_DNA"/>
</dbReference>
<evidence type="ECO:0000313" key="2">
    <source>
        <dbReference type="Proteomes" id="UP000586095"/>
    </source>
</evidence>
<name>A0A852RH77_9MICO</name>
<dbReference type="RefSeq" id="WP_185987885.1">
    <property type="nucleotide sequence ID" value="NZ_BAAALZ010000006.1"/>
</dbReference>
<evidence type="ECO:0000313" key="1">
    <source>
        <dbReference type="EMBL" id="NYD28200.1"/>
    </source>
</evidence>
<protein>
    <recommendedName>
        <fullName evidence="3">3-methyladenine DNA glycosylase</fullName>
    </recommendedName>
</protein>
<sequence>MSRPIARDRWSVRQADHEARADALTAGHRARRLRGESHPIEDFLFTYYPVKPAELRRWHPGAGVSLEGGQERADWRYYRVASDGAASVDLAAFFAKRGQTVDYVEGLLSATLDRAPQFGCFGLHEWAMVYRLTPEQLRHTRLPLRIGHAATDAVVESHTIGCSHFDAYRFFTPDAAPLNRLSPTRETQPDMEQSGCLHAGMDIYKWVTKLGPVVPGELLLDAFEFARDIRFVDMQASPYDVTGFTDHEGVELAPIPIETTAGKQEYVRRQREFAVRGNALRQRVLDAIAIARVAVGAPAPAEAG</sequence>
<keyword evidence="2" id="KW-1185">Reference proteome</keyword>